<evidence type="ECO:0000259" key="2">
    <source>
        <dbReference type="PROSITE" id="PS50995"/>
    </source>
</evidence>
<protein>
    <submittedName>
        <fullName evidence="3">DNA-binding MarR family transcriptional regulator</fullName>
    </submittedName>
</protein>
<organism evidence="3 4">
    <name type="scientific">Streptomonospora nanhaiensis</name>
    <dbReference type="NCBI Taxonomy" id="1323731"/>
    <lineage>
        <taxon>Bacteria</taxon>
        <taxon>Bacillati</taxon>
        <taxon>Actinomycetota</taxon>
        <taxon>Actinomycetes</taxon>
        <taxon>Streptosporangiales</taxon>
        <taxon>Nocardiopsidaceae</taxon>
        <taxon>Streptomonospora</taxon>
    </lineage>
</organism>
<dbReference type="SUPFAM" id="SSF46785">
    <property type="entry name" value="Winged helix' DNA-binding domain"/>
    <property type="match status" value="1"/>
</dbReference>
<feature type="compositionally biased region" description="Basic and acidic residues" evidence="1">
    <location>
        <begin position="142"/>
        <end position="154"/>
    </location>
</feature>
<dbReference type="InterPro" id="IPR000835">
    <property type="entry name" value="HTH_MarR-typ"/>
</dbReference>
<dbReference type="Gene3D" id="1.10.10.10">
    <property type="entry name" value="Winged helix-like DNA-binding domain superfamily/Winged helix DNA-binding domain"/>
    <property type="match status" value="1"/>
</dbReference>
<keyword evidence="4" id="KW-1185">Reference proteome</keyword>
<dbReference type="Pfam" id="PF12802">
    <property type="entry name" value="MarR_2"/>
    <property type="match status" value="1"/>
</dbReference>
<dbReference type="InterPro" id="IPR036390">
    <property type="entry name" value="WH_DNA-bd_sf"/>
</dbReference>
<dbReference type="GO" id="GO:0006950">
    <property type="term" value="P:response to stress"/>
    <property type="evidence" value="ECO:0007669"/>
    <property type="project" value="TreeGrafter"/>
</dbReference>
<evidence type="ECO:0000313" key="4">
    <source>
        <dbReference type="Proteomes" id="UP000575985"/>
    </source>
</evidence>
<comment type="caution">
    <text evidence="3">The sequence shown here is derived from an EMBL/GenBank/DDBJ whole genome shotgun (WGS) entry which is preliminary data.</text>
</comment>
<dbReference type="Proteomes" id="UP000575985">
    <property type="component" value="Unassembled WGS sequence"/>
</dbReference>
<evidence type="ECO:0000313" key="3">
    <source>
        <dbReference type="EMBL" id="NYI98332.1"/>
    </source>
</evidence>
<dbReference type="GO" id="GO:0003677">
    <property type="term" value="F:DNA binding"/>
    <property type="evidence" value="ECO:0007669"/>
    <property type="project" value="UniProtKB-KW"/>
</dbReference>
<dbReference type="InterPro" id="IPR039422">
    <property type="entry name" value="MarR/SlyA-like"/>
</dbReference>
<dbReference type="PANTHER" id="PTHR33164:SF106">
    <property type="entry name" value="TRANSCRIPTIONAL REGULATORY PROTEIN"/>
    <property type="match status" value="1"/>
</dbReference>
<feature type="domain" description="HTH marR-type" evidence="2">
    <location>
        <begin position="9"/>
        <end position="140"/>
    </location>
</feature>
<dbReference type="AlphaFoldDB" id="A0A853BVU9"/>
<sequence>MDTSRRAAAEAFGRAIQRYQRSVQNFDDEVGRALDLGAAELRCLDWLSEAAMPAGELARAVGLRPAATTALVDRLSRRGLVRREASAADRRKVLVALTDEGRRLLWEMYGPVVRDGQRLLEGFGAEEIAAMERLISRMARNAEEHTRRVAERSRAPRGRRG</sequence>
<dbReference type="SMART" id="SM00347">
    <property type="entry name" value="HTH_MARR"/>
    <property type="match status" value="1"/>
</dbReference>
<reference evidence="3 4" key="1">
    <citation type="submission" date="2020-07" db="EMBL/GenBank/DDBJ databases">
        <title>Sequencing the genomes of 1000 actinobacteria strains.</title>
        <authorList>
            <person name="Klenk H.-P."/>
        </authorList>
    </citation>
    <scope>NUCLEOTIDE SEQUENCE [LARGE SCALE GENOMIC DNA]</scope>
    <source>
        <strain evidence="3 4">DSM 45927</strain>
    </source>
</reference>
<dbReference type="PROSITE" id="PS50995">
    <property type="entry name" value="HTH_MARR_2"/>
    <property type="match status" value="1"/>
</dbReference>
<keyword evidence="3" id="KW-0238">DNA-binding</keyword>
<gene>
    <name evidence="3" type="ORF">HNR12_004609</name>
</gene>
<dbReference type="EMBL" id="JACCFO010000001">
    <property type="protein sequence ID" value="NYI98332.1"/>
    <property type="molecule type" value="Genomic_DNA"/>
</dbReference>
<accession>A0A853BVU9</accession>
<dbReference type="GO" id="GO:0003700">
    <property type="term" value="F:DNA-binding transcription factor activity"/>
    <property type="evidence" value="ECO:0007669"/>
    <property type="project" value="InterPro"/>
</dbReference>
<dbReference type="InterPro" id="IPR036388">
    <property type="entry name" value="WH-like_DNA-bd_sf"/>
</dbReference>
<name>A0A853BVU9_9ACTN</name>
<feature type="region of interest" description="Disordered" evidence="1">
    <location>
        <begin position="142"/>
        <end position="161"/>
    </location>
</feature>
<evidence type="ECO:0000256" key="1">
    <source>
        <dbReference type="SAM" id="MobiDB-lite"/>
    </source>
</evidence>
<dbReference type="PANTHER" id="PTHR33164">
    <property type="entry name" value="TRANSCRIPTIONAL REGULATOR, MARR FAMILY"/>
    <property type="match status" value="1"/>
</dbReference>
<dbReference type="PRINTS" id="PR00598">
    <property type="entry name" value="HTHMARR"/>
</dbReference>
<dbReference type="RefSeq" id="WP_308118970.1">
    <property type="nucleotide sequence ID" value="NZ_JACCFO010000001.1"/>
</dbReference>
<proteinExistence type="predicted"/>